<dbReference type="EMBL" id="DS113734">
    <property type="protein sequence ID" value="EAX96992.1"/>
    <property type="molecule type" value="Genomic_DNA"/>
</dbReference>
<protein>
    <submittedName>
        <fullName evidence="2">Uncharacterized protein</fullName>
    </submittedName>
</protein>
<dbReference type="VEuPathDB" id="TrichDB:TVAGG3_0952490"/>
<keyword evidence="1" id="KW-0472">Membrane</keyword>
<reference evidence="2" key="1">
    <citation type="submission" date="2006-10" db="EMBL/GenBank/DDBJ databases">
        <authorList>
            <person name="Amadeo P."/>
            <person name="Zhao Q."/>
            <person name="Wortman J."/>
            <person name="Fraser-Liggett C."/>
            <person name="Carlton J."/>
        </authorList>
    </citation>
    <scope>NUCLEOTIDE SEQUENCE</scope>
    <source>
        <strain evidence="2">G3</strain>
    </source>
</reference>
<dbReference type="VEuPathDB" id="TrichDB:TVAG_440080"/>
<evidence type="ECO:0000256" key="1">
    <source>
        <dbReference type="SAM" id="Phobius"/>
    </source>
</evidence>
<sequence>MSTLPTLSHKISVEVGVPGDHQNRFYLYFEKPVNDKISSIEFIESEFTIATRDESFNFALDKIIIDDTVPIEIDTSKFTFKGTKYIKLPISLCDRINIEEILNVKLTFPMDGIDNVDLYSNKITLELSSEAKRSFSTKVSNISFAFPRSRDSVNIYRKDKEVTPLYIADTVPHLKFNSDWDNYKGYAVYAGIPGDTVIVEANTSYLPIKLLYSCKLLLYGHNVSYTTIYLPAQPISELEINILSIYKINLIIDNPIFEQDILIQCPLKGFPSGSNVFINNAVVDGITATFSGVLINGTLSATPGSFIDLSNSEISTDAVINLSITVGFTSSVINLSDTIGFDVLNVHWNISDPLLYAPYTSHEPILHANSKISKDIWVNFYPESMKLINGIVKPTASYNDKDLYASFDAAAFSHKKLNSAQVLAIITAAVTASIFLVLIVYTFVSTRKREQHGYERYLI</sequence>
<proteinExistence type="predicted"/>
<dbReference type="AlphaFoldDB" id="A2FDL1"/>
<feature type="transmembrane region" description="Helical" evidence="1">
    <location>
        <begin position="422"/>
        <end position="444"/>
    </location>
</feature>
<reference evidence="2" key="2">
    <citation type="journal article" date="2007" name="Science">
        <title>Draft genome sequence of the sexually transmitted pathogen Trichomonas vaginalis.</title>
        <authorList>
            <person name="Carlton J.M."/>
            <person name="Hirt R.P."/>
            <person name="Silva J.C."/>
            <person name="Delcher A.L."/>
            <person name="Schatz M."/>
            <person name="Zhao Q."/>
            <person name="Wortman J.R."/>
            <person name="Bidwell S.L."/>
            <person name="Alsmark U.C.M."/>
            <person name="Besteiro S."/>
            <person name="Sicheritz-Ponten T."/>
            <person name="Noel C.J."/>
            <person name="Dacks J.B."/>
            <person name="Foster P.G."/>
            <person name="Simillion C."/>
            <person name="Van de Peer Y."/>
            <person name="Miranda-Saavedra D."/>
            <person name="Barton G.J."/>
            <person name="Westrop G.D."/>
            <person name="Mueller S."/>
            <person name="Dessi D."/>
            <person name="Fiori P.L."/>
            <person name="Ren Q."/>
            <person name="Paulsen I."/>
            <person name="Zhang H."/>
            <person name="Bastida-Corcuera F.D."/>
            <person name="Simoes-Barbosa A."/>
            <person name="Brown M.T."/>
            <person name="Hayes R.D."/>
            <person name="Mukherjee M."/>
            <person name="Okumura C.Y."/>
            <person name="Schneider R."/>
            <person name="Smith A.J."/>
            <person name="Vanacova S."/>
            <person name="Villalvazo M."/>
            <person name="Haas B.J."/>
            <person name="Pertea M."/>
            <person name="Feldblyum T.V."/>
            <person name="Utterback T.R."/>
            <person name="Shu C.L."/>
            <person name="Osoegawa K."/>
            <person name="de Jong P.J."/>
            <person name="Hrdy I."/>
            <person name="Horvathova L."/>
            <person name="Zubacova Z."/>
            <person name="Dolezal P."/>
            <person name="Malik S.B."/>
            <person name="Logsdon J.M. Jr."/>
            <person name="Henze K."/>
            <person name="Gupta A."/>
            <person name="Wang C.C."/>
            <person name="Dunne R.L."/>
            <person name="Upcroft J.A."/>
            <person name="Upcroft P."/>
            <person name="White O."/>
            <person name="Salzberg S.L."/>
            <person name="Tang P."/>
            <person name="Chiu C.-H."/>
            <person name="Lee Y.-S."/>
            <person name="Embley T.M."/>
            <person name="Coombs G.H."/>
            <person name="Mottram J.C."/>
            <person name="Tachezy J."/>
            <person name="Fraser-Liggett C.M."/>
            <person name="Johnson P.J."/>
        </authorList>
    </citation>
    <scope>NUCLEOTIDE SEQUENCE [LARGE SCALE GENOMIC DNA]</scope>
    <source>
        <strain evidence="2">G3</strain>
    </source>
</reference>
<dbReference type="KEGG" id="tva:4754767"/>
<name>A2FDL1_TRIV3</name>
<keyword evidence="1" id="KW-0812">Transmembrane</keyword>
<organism evidence="2 3">
    <name type="scientific">Trichomonas vaginalis (strain ATCC PRA-98 / G3)</name>
    <dbReference type="NCBI Taxonomy" id="412133"/>
    <lineage>
        <taxon>Eukaryota</taxon>
        <taxon>Metamonada</taxon>
        <taxon>Parabasalia</taxon>
        <taxon>Trichomonadida</taxon>
        <taxon>Trichomonadidae</taxon>
        <taxon>Trichomonas</taxon>
    </lineage>
</organism>
<dbReference type="Proteomes" id="UP000001542">
    <property type="component" value="Unassembled WGS sequence"/>
</dbReference>
<keyword evidence="3" id="KW-1185">Reference proteome</keyword>
<gene>
    <name evidence="2" type="ORF">TVAG_440080</name>
</gene>
<accession>A2FDL1</accession>
<dbReference type="RefSeq" id="XP_001309922.1">
    <property type="nucleotide sequence ID" value="XM_001309921.1"/>
</dbReference>
<dbReference type="InParanoid" id="A2FDL1"/>
<evidence type="ECO:0000313" key="2">
    <source>
        <dbReference type="EMBL" id="EAX96992.1"/>
    </source>
</evidence>
<keyword evidence="1" id="KW-1133">Transmembrane helix</keyword>
<evidence type="ECO:0000313" key="3">
    <source>
        <dbReference type="Proteomes" id="UP000001542"/>
    </source>
</evidence>